<evidence type="ECO:0000313" key="3">
    <source>
        <dbReference type="EMBL" id="QBZ61614.1"/>
    </source>
</evidence>
<evidence type="ECO:0000256" key="1">
    <source>
        <dbReference type="SAM" id="MobiDB-lite"/>
    </source>
</evidence>
<organism evidence="3 4">
    <name type="scientific">Pyricularia oryzae</name>
    <name type="common">Rice blast fungus</name>
    <name type="synonym">Magnaporthe oryzae</name>
    <dbReference type="NCBI Taxonomy" id="318829"/>
    <lineage>
        <taxon>Eukaryota</taxon>
        <taxon>Fungi</taxon>
        <taxon>Dikarya</taxon>
        <taxon>Ascomycota</taxon>
        <taxon>Pezizomycotina</taxon>
        <taxon>Sordariomycetes</taxon>
        <taxon>Sordariomycetidae</taxon>
        <taxon>Magnaporthales</taxon>
        <taxon>Pyriculariaceae</taxon>
        <taxon>Pyricularia</taxon>
    </lineage>
</organism>
<feature type="chain" id="PRO_5020703731" evidence="2">
    <location>
        <begin position="20"/>
        <end position="139"/>
    </location>
</feature>
<accession>A0A4P7NI05</accession>
<dbReference type="AlphaFoldDB" id="A0A4P7NI05"/>
<feature type="region of interest" description="Disordered" evidence="1">
    <location>
        <begin position="106"/>
        <end position="139"/>
    </location>
</feature>
<evidence type="ECO:0000313" key="4">
    <source>
        <dbReference type="Proteomes" id="UP000294847"/>
    </source>
</evidence>
<sequence>MNIKIISIVVSLLAIQAKATYYRVSIVKEPNVNPTVKNPVASIDGEEGKDYVMVYEGQAFRGREPPSVVVPIRITGGEAIPGGGGLGRGFKLRTQPISAEEAVLAEPVNTEPHPPLNKEQYAQRTSGQVTDGPAWRKWW</sequence>
<name>A0A4P7NI05_PYROR</name>
<feature type="signal peptide" evidence="2">
    <location>
        <begin position="1"/>
        <end position="19"/>
    </location>
</feature>
<keyword evidence="2" id="KW-0732">Signal</keyword>
<dbReference type="Proteomes" id="UP000294847">
    <property type="component" value="Chromosome 4"/>
</dbReference>
<evidence type="ECO:0000256" key="2">
    <source>
        <dbReference type="SAM" id="SignalP"/>
    </source>
</evidence>
<reference evidence="3 4" key="1">
    <citation type="journal article" date="2019" name="Mol. Biol. Evol.">
        <title>Blast fungal genomes show frequent chromosomal changes, gene gains and losses, and effector gene turnover.</title>
        <authorList>
            <person name="Gomez Luciano L.B."/>
            <person name="Jason Tsai I."/>
            <person name="Chuma I."/>
            <person name="Tosa Y."/>
            <person name="Chen Y.H."/>
            <person name="Li J.Y."/>
            <person name="Li M.Y."/>
            <person name="Jade Lu M.Y."/>
            <person name="Nakayashiki H."/>
            <person name="Li W.H."/>
        </authorList>
    </citation>
    <scope>NUCLEOTIDE SEQUENCE [LARGE SCALE GENOMIC DNA]</scope>
    <source>
        <strain evidence="3">MZ5-1-6</strain>
    </source>
</reference>
<feature type="compositionally biased region" description="Polar residues" evidence="1">
    <location>
        <begin position="120"/>
        <end position="129"/>
    </location>
</feature>
<dbReference type="EMBL" id="CP034207">
    <property type="protein sequence ID" value="QBZ61614.1"/>
    <property type="molecule type" value="Genomic_DNA"/>
</dbReference>
<proteinExistence type="predicted"/>
<gene>
    <name evidence="3" type="ORF">PoMZ_08567</name>
</gene>
<protein>
    <submittedName>
        <fullName evidence="3">Uncharacterized protein</fullName>
    </submittedName>
</protein>